<dbReference type="GO" id="GO:0030695">
    <property type="term" value="F:GTPase regulator activity"/>
    <property type="evidence" value="ECO:0007669"/>
    <property type="project" value="UniProtKB-ARBA"/>
</dbReference>
<proteinExistence type="predicted"/>
<comment type="caution">
    <text evidence="6">The sequence shown here is derived from an EMBL/GenBank/DDBJ whole genome shotgun (WGS) entry which is preliminary data.</text>
</comment>
<gene>
    <name evidence="6" type="primary">PXL1</name>
    <name evidence="6" type="ORF">LOCC1_G008378</name>
</gene>
<feature type="compositionally biased region" description="Polar residues" evidence="4">
    <location>
        <begin position="45"/>
        <end position="66"/>
    </location>
</feature>
<dbReference type="CDD" id="cd09397">
    <property type="entry name" value="LIM1_UF1"/>
    <property type="match status" value="1"/>
</dbReference>
<feature type="region of interest" description="Disordered" evidence="4">
    <location>
        <begin position="146"/>
        <end position="174"/>
    </location>
</feature>
<evidence type="ECO:0000259" key="5">
    <source>
        <dbReference type="PROSITE" id="PS50023"/>
    </source>
</evidence>
<dbReference type="PANTHER" id="PTHR24216">
    <property type="entry name" value="PAXILLIN-RELATED"/>
    <property type="match status" value="1"/>
</dbReference>
<feature type="compositionally biased region" description="Polar residues" evidence="4">
    <location>
        <begin position="89"/>
        <end position="100"/>
    </location>
</feature>
<feature type="compositionally biased region" description="Low complexity" evidence="4">
    <location>
        <begin position="254"/>
        <end position="268"/>
    </location>
</feature>
<evidence type="ECO:0000256" key="1">
    <source>
        <dbReference type="ARBA" id="ARBA00022723"/>
    </source>
</evidence>
<dbReference type="Gene3D" id="2.10.110.10">
    <property type="entry name" value="Cysteine Rich Protein"/>
    <property type="match status" value="2"/>
</dbReference>
<keyword evidence="7" id="KW-1185">Reference proteome</keyword>
<dbReference type="EMBL" id="QGMI01000998">
    <property type="protein sequence ID" value="TVY35274.1"/>
    <property type="molecule type" value="Genomic_DNA"/>
</dbReference>
<dbReference type="PROSITE" id="PS00478">
    <property type="entry name" value="LIM_DOMAIN_1"/>
    <property type="match status" value="1"/>
</dbReference>
<keyword evidence="1 3" id="KW-0479">Metal-binding</keyword>
<dbReference type="Pfam" id="PF00412">
    <property type="entry name" value="LIM"/>
    <property type="match status" value="2"/>
</dbReference>
<dbReference type="AlphaFoldDB" id="A0A8H8RJM5"/>
<dbReference type="SMART" id="SM00132">
    <property type="entry name" value="LIM"/>
    <property type="match status" value="2"/>
</dbReference>
<dbReference type="InterPro" id="IPR001781">
    <property type="entry name" value="Znf_LIM"/>
</dbReference>
<feature type="region of interest" description="Disordered" evidence="4">
    <location>
        <begin position="191"/>
        <end position="422"/>
    </location>
</feature>
<reference evidence="6 7" key="1">
    <citation type="submission" date="2018-05" db="EMBL/GenBank/DDBJ databases">
        <title>Genome sequencing and assembly of the regulated plant pathogen Lachnellula willkommii and related sister species for the development of diagnostic species identification markers.</title>
        <authorList>
            <person name="Giroux E."/>
            <person name="Bilodeau G."/>
        </authorList>
    </citation>
    <scope>NUCLEOTIDE SEQUENCE [LARGE SCALE GENOMIC DNA]</scope>
    <source>
        <strain evidence="6 7">CBS 160.35</strain>
    </source>
</reference>
<feature type="domain" description="LIM zinc-binding" evidence="5">
    <location>
        <begin position="522"/>
        <end position="585"/>
    </location>
</feature>
<feature type="region of interest" description="Disordered" evidence="4">
    <location>
        <begin position="467"/>
        <end position="524"/>
    </location>
</feature>
<evidence type="ECO:0000256" key="3">
    <source>
        <dbReference type="PROSITE-ProRule" id="PRU00125"/>
    </source>
</evidence>
<dbReference type="GO" id="GO:0046872">
    <property type="term" value="F:metal ion binding"/>
    <property type="evidence" value="ECO:0007669"/>
    <property type="project" value="UniProtKB-KW"/>
</dbReference>
<sequence>MAETARPSSFLPTIKCSMCAQDIEISQLGEHVCNGAGEPTPPPDTSFSSRTHNRHPTNGSTSSGFLNPTKAIPPRVDTSAANRPFFPQSPLTPRSDSPSRAMSPIDRRGSPFGRPLRSATAPLARRPPSPELYSSNLDCAFPPFPTKAAPQSRPKQHPEYLRTGNTSPDEDLMYAPVSPRMVSSGGLLQRMNSIAPGPFDVNGQRQAPDSAAGRGHQRQTTLGNLKDTTMSSSAPEVGGSIPRPSTAGPGPGHSRSSTMSSITSKSGSAAPKVPRNNGYGGFGPPPEDNEPQLLRPEDRSQTFPLRIPSQPPARRPTDPGRPKRKQSISGQAFTGPDLSRPPPPRGTSIFIPRTDARLGDAPPVPSNVNLAAEFGISNPYHMPSDSQSSGASTYSEESKASSRSSPPLSVDSGRAPRQPSESTNLDVLMSGLQSSMLDIAPTQPLASSSPPKIKEQSARALAPPPLLKSSMLAPESPIDPAIQSSGRISPLPLQPIKSPRAQTPNGNNTRPKPPRRTTTSKGNCKGCGEAITGKSVSSADGRLTGRYHKQCFVCATCREPFQASTFYVINDRPYCQRHYHKLNGSICTACDRGIEGQFLESERKQKFHPGCLTCADCKRSLKHDYFEMNGRVYCERDAFRRAQQGRLFGPGLGLGGGTNKMERRTTRLMM</sequence>
<evidence type="ECO:0000313" key="6">
    <source>
        <dbReference type="EMBL" id="TVY35274.1"/>
    </source>
</evidence>
<dbReference type="PANTHER" id="PTHR24216:SF65">
    <property type="entry name" value="PAXILLIN-LIKE PROTEIN 1"/>
    <property type="match status" value="1"/>
</dbReference>
<dbReference type="PROSITE" id="PS50023">
    <property type="entry name" value="LIM_DOMAIN_2"/>
    <property type="match status" value="2"/>
</dbReference>
<keyword evidence="3" id="KW-0440">LIM domain</keyword>
<dbReference type="FunFam" id="2.10.110.10:FF:000105">
    <property type="entry name" value="Similar to LIM domain-containing protein"/>
    <property type="match status" value="1"/>
</dbReference>
<name>A0A8H8RJM5_9HELO</name>
<dbReference type="SUPFAM" id="SSF57716">
    <property type="entry name" value="Glucocorticoid receptor-like (DNA-binding domain)"/>
    <property type="match status" value="1"/>
</dbReference>
<evidence type="ECO:0000256" key="2">
    <source>
        <dbReference type="ARBA" id="ARBA00022833"/>
    </source>
</evidence>
<accession>A0A8H8RJM5</accession>
<organism evidence="6 7">
    <name type="scientific">Lachnellula occidentalis</name>
    <dbReference type="NCBI Taxonomy" id="215460"/>
    <lineage>
        <taxon>Eukaryota</taxon>
        <taxon>Fungi</taxon>
        <taxon>Dikarya</taxon>
        <taxon>Ascomycota</taxon>
        <taxon>Pezizomycotina</taxon>
        <taxon>Leotiomycetes</taxon>
        <taxon>Helotiales</taxon>
        <taxon>Lachnaceae</taxon>
        <taxon>Lachnellula</taxon>
    </lineage>
</organism>
<dbReference type="Proteomes" id="UP000443090">
    <property type="component" value="Unassembled WGS sequence"/>
</dbReference>
<feature type="compositionally biased region" description="Polar residues" evidence="4">
    <location>
        <begin position="218"/>
        <end position="234"/>
    </location>
</feature>
<feature type="region of interest" description="Disordered" evidence="4">
    <location>
        <begin position="32"/>
        <end position="129"/>
    </location>
</feature>
<protein>
    <submittedName>
        <fullName evidence="6">Paxillin-like protein</fullName>
    </submittedName>
</protein>
<evidence type="ECO:0000256" key="4">
    <source>
        <dbReference type="SAM" id="MobiDB-lite"/>
    </source>
</evidence>
<evidence type="ECO:0000313" key="7">
    <source>
        <dbReference type="Proteomes" id="UP000443090"/>
    </source>
</evidence>
<feature type="domain" description="LIM zinc-binding" evidence="5">
    <location>
        <begin position="586"/>
        <end position="644"/>
    </location>
</feature>
<keyword evidence="2 3" id="KW-0862">Zinc</keyword>
<dbReference type="CDD" id="cd08368">
    <property type="entry name" value="LIM"/>
    <property type="match status" value="1"/>
</dbReference>
<dbReference type="OrthoDB" id="1112565at2759"/>
<feature type="compositionally biased region" description="Low complexity" evidence="4">
    <location>
        <begin position="401"/>
        <end position="412"/>
    </location>
</feature>